<keyword evidence="4" id="KW-0057">Aromatic amino acid biosynthesis</keyword>
<evidence type="ECO:0000256" key="4">
    <source>
        <dbReference type="ARBA" id="ARBA00023141"/>
    </source>
</evidence>
<feature type="domain" description="Prephenate dehydratase" evidence="9">
    <location>
        <begin position="7"/>
        <end position="218"/>
    </location>
</feature>
<feature type="compositionally biased region" description="Polar residues" evidence="8">
    <location>
        <begin position="105"/>
        <end position="125"/>
    </location>
</feature>
<evidence type="ECO:0000256" key="1">
    <source>
        <dbReference type="ARBA" id="ARBA00004741"/>
    </source>
</evidence>
<dbReference type="EC" id="4.2.1.51" evidence="2"/>
<dbReference type="Gene3D" id="3.40.190.10">
    <property type="entry name" value="Periplasmic binding protein-like II"/>
    <property type="match status" value="2"/>
</dbReference>
<gene>
    <name evidence="10" type="primary">PHA2</name>
    <name evidence="10" type="ORF">LTR78_003783</name>
</gene>
<dbReference type="FunFam" id="3.40.190.10:FF:000228">
    <property type="entry name" value="Chorismate mutase/prephenate dehydratase"/>
    <property type="match status" value="1"/>
</dbReference>
<dbReference type="GO" id="GO:0009094">
    <property type="term" value="P:L-phenylalanine biosynthetic process"/>
    <property type="evidence" value="ECO:0007669"/>
    <property type="project" value="UniProtKB-KW"/>
</dbReference>
<dbReference type="AlphaFoldDB" id="A0AAE0WRG1"/>
<evidence type="ECO:0000259" key="9">
    <source>
        <dbReference type="PROSITE" id="PS51171"/>
    </source>
</evidence>
<evidence type="ECO:0000313" key="11">
    <source>
        <dbReference type="Proteomes" id="UP001274830"/>
    </source>
</evidence>
<sequence>MAQNKDSVAYLGPKASYTHQAALDRFPETEHELVPQTTIEDVFASVQSGQVKQGVVPFENSSNGSVVFTLDLFADPTGKYPDILVCGEIYLLVHHCLLGHAANSSFSDKSTSNGTATDGEGTTSPAKPLYDLSSVKKLYSHPQAWGQCNIFLSKYLKGIERLDVSSTSKAAEVVAQDTTGASAAISSRVAGDLNGLEVLGENIEDKAGNSTRFFVLRRKDDQTFVAADGEANENETRYKTLVSFTVAHGETGALADCLAVFKKYPDHFIHTSNAKPC</sequence>
<dbReference type="SUPFAM" id="SSF53850">
    <property type="entry name" value="Periplasmic binding protein-like II"/>
    <property type="match status" value="1"/>
</dbReference>
<dbReference type="RefSeq" id="XP_064693420.1">
    <property type="nucleotide sequence ID" value="XM_064839172.1"/>
</dbReference>
<dbReference type="PANTHER" id="PTHR21022">
    <property type="entry name" value="PREPHENATE DEHYDRATASE P PROTEIN"/>
    <property type="match status" value="1"/>
</dbReference>
<organism evidence="10 11">
    <name type="scientific">Recurvomyces mirabilis</name>
    <dbReference type="NCBI Taxonomy" id="574656"/>
    <lineage>
        <taxon>Eukaryota</taxon>
        <taxon>Fungi</taxon>
        <taxon>Dikarya</taxon>
        <taxon>Ascomycota</taxon>
        <taxon>Pezizomycotina</taxon>
        <taxon>Dothideomycetes</taxon>
        <taxon>Dothideomycetidae</taxon>
        <taxon>Mycosphaerellales</taxon>
        <taxon>Teratosphaeriaceae</taxon>
        <taxon>Recurvomyces</taxon>
    </lineage>
</organism>
<evidence type="ECO:0000256" key="5">
    <source>
        <dbReference type="ARBA" id="ARBA00023222"/>
    </source>
</evidence>
<name>A0AAE0WRG1_9PEZI</name>
<evidence type="ECO:0000313" key="10">
    <source>
        <dbReference type="EMBL" id="KAK3676507.1"/>
    </source>
</evidence>
<comment type="pathway">
    <text evidence="1">Amino-acid biosynthesis; L-phenylalanine biosynthesis; phenylpyruvate from prephenate: step 1/1.</text>
</comment>
<evidence type="ECO:0000256" key="8">
    <source>
        <dbReference type="SAM" id="MobiDB-lite"/>
    </source>
</evidence>
<comment type="catalytic activity">
    <reaction evidence="7">
        <text>prephenate + H(+) = 3-phenylpyruvate + CO2 + H2O</text>
        <dbReference type="Rhea" id="RHEA:21648"/>
        <dbReference type="ChEBI" id="CHEBI:15377"/>
        <dbReference type="ChEBI" id="CHEBI:15378"/>
        <dbReference type="ChEBI" id="CHEBI:16526"/>
        <dbReference type="ChEBI" id="CHEBI:18005"/>
        <dbReference type="ChEBI" id="CHEBI:29934"/>
        <dbReference type="EC" id="4.2.1.51"/>
    </reaction>
</comment>
<comment type="caution">
    <text evidence="10">The sequence shown here is derived from an EMBL/GenBank/DDBJ whole genome shotgun (WGS) entry which is preliminary data.</text>
</comment>
<dbReference type="FunFam" id="3.40.190.10:FF:000034">
    <property type="entry name" value="Chorismate mutase/prephenate dehydratase"/>
    <property type="match status" value="1"/>
</dbReference>
<keyword evidence="11" id="KW-1185">Reference proteome</keyword>
<dbReference type="Pfam" id="PF00800">
    <property type="entry name" value="PDT"/>
    <property type="match status" value="1"/>
</dbReference>
<dbReference type="InterPro" id="IPR001086">
    <property type="entry name" value="Preph_deHydtase"/>
</dbReference>
<protein>
    <recommendedName>
        <fullName evidence="2">prephenate dehydratase</fullName>
        <ecNumber evidence="2">4.2.1.51</ecNumber>
    </recommendedName>
</protein>
<reference evidence="10" key="1">
    <citation type="submission" date="2023-07" db="EMBL/GenBank/DDBJ databases">
        <title>Black Yeasts Isolated from many extreme environments.</title>
        <authorList>
            <person name="Coleine C."/>
            <person name="Stajich J.E."/>
            <person name="Selbmann L."/>
        </authorList>
    </citation>
    <scope>NUCLEOTIDE SEQUENCE</scope>
    <source>
        <strain evidence="10">CCFEE 5485</strain>
    </source>
</reference>
<dbReference type="GeneID" id="89963714"/>
<dbReference type="PANTHER" id="PTHR21022:SF19">
    <property type="entry name" value="PREPHENATE DEHYDRATASE-RELATED"/>
    <property type="match status" value="1"/>
</dbReference>
<evidence type="ECO:0000256" key="2">
    <source>
        <dbReference type="ARBA" id="ARBA00013147"/>
    </source>
</evidence>
<evidence type="ECO:0000256" key="3">
    <source>
        <dbReference type="ARBA" id="ARBA00022605"/>
    </source>
</evidence>
<feature type="region of interest" description="Disordered" evidence="8">
    <location>
        <begin position="105"/>
        <end position="126"/>
    </location>
</feature>
<keyword evidence="6 10" id="KW-0456">Lyase</keyword>
<dbReference type="GO" id="GO:0004664">
    <property type="term" value="F:prephenate dehydratase activity"/>
    <property type="evidence" value="ECO:0007669"/>
    <property type="project" value="UniProtKB-EC"/>
</dbReference>
<evidence type="ECO:0000256" key="6">
    <source>
        <dbReference type="ARBA" id="ARBA00023239"/>
    </source>
</evidence>
<dbReference type="PROSITE" id="PS51171">
    <property type="entry name" value="PREPHENATE_DEHYDR_3"/>
    <property type="match status" value="1"/>
</dbReference>
<dbReference type="GO" id="GO:0005737">
    <property type="term" value="C:cytoplasm"/>
    <property type="evidence" value="ECO:0007669"/>
    <property type="project" value="TreeGrafter"/>
</dbReference>
<keyword evidence="3" id="KW-0028">Amino-acid biosynthesis</keyword>
<dbReference type="EMBL" id="JAUTXT010000010">
    <property type="protein sequence ID" value="KAK3676507.1"/>
    <property type="molecule type" value="Genomic_DNA"/>
</dbReference>
<dbReference type="CDD" id="cd13532">
    <property type="entry name" value="PBP2_PDT_like"/>
    <property type="match status" value="1"/>
</dbReference>
<dbReference type="Proteomes" id="UP001274830">
    <property type="component" value="Unassembled WGS sequence"/>
</dbReference>
<evidence type="ECO:0000256" key="7">
    <source>
        <dbReference type="ARBA" id="ARBA00047848"/>
    </source>
</evidence>
<keyword evidence="5" id="KW-0584">Phenylalanine biosynthesis</keyword>
<proteinExistence type="predicted"/>
<accession>A0AAE0WRG1</accession>